<gene>
    <name evidence="2" type="ORF">K435DRAFT_878575</name>
</gene>
<dbReference type="EMBL" id="ML180654">
    <property type="protein sequence ID" value="THU76911.1"/>
    <property type="molecule type" value="Genomic_DNA"/>
</dbReference>
<feature type="region of interest" description="Disordered" evidence="1">
    <location>
        <begin position="31"/>
        <end position="68"/>
    </location>
</feature>
<dbReference type="Proteomes" id="UP000297245">
    <property type="component" value="Unassembled WGS sequence"/>
</dbReference>
<dbReference type="AlphaFoldDB" id="A0A4S8KN30"/>
<sequence>MAPPQFDPKAMVDFDSLWPRGLFRDVLPEFGSDLSQTLPGPGSDLSQTLPGPGSDLSQTFSGPGSDLS</sequence>
<name>A0A4S8KN30_DENBC</name>
<reference evidence="2 3" key="1">
    <citation type="journal article" date="2019" name="Nat. Ecol. Evol.">
        <title>Megaphylogeny resolves global patterns of mushroom evolution.</title>
        <authorList>
            <person name="Varga T."/>
            <person name="Krizsan K."/>
            <person name="Foldi C."/>
            <person name="Dima B."/>
            <person name="Sanchez-Garcia M."/>
            <person name="Sanchez-Ramirez S."/>
            <person name="Szollosi G.J."/>
            <person name="Szarkandi J.G."/>
            <person name="Papp V."/>
            <person name="Albert L."/>
            <person name="Andreopoulos W."/>
            <person name="Angelini C."/>
            <person name="Antonin V."/>
            <person name="Barry K.W."/>
            <person name="Bougher N.L."/>
            <person name="Buchanan P."/>
            <person name="Buyck B."/>
            <person name="Bense V."/>
            <person name="Catcheside P."/>
            <person name="Chovatia M."/>
            <person name="Cooper J."/>
            <person name="Damon W."/>
            <person name="Desjardin D."/>
            <person name="Finy P."/>
            <person name="Geml J."/>
            <person name="Haridas S."/>
            <person name="Hughes K."/>
            <person name="Justo A."/>
            <person name="Karasinski D."/>
            <person name="Kautmanova I."/>
            <person name="Kiss B."/>
            <person name="Kocsube S."/>
            <person name="Kotiranta H."/>
            <person name="LaButti K.M."/>
            <person name="Lechner B.E."/>
            <person name="Liimatainen K."/>
            <person name="Lipzen A."/>
            <person name="Lukacs Z."/>
            <person name="Mihaltcheva S."/>
            <person name="Morgado L.N."/>
            <person name="Niskanen T."/>
            <person name="Noordeloos M.E."/>
            <person name="Ohm R.A."/>
            <person name="Ortiz-Santana B."/>
            <person name="Ovrebo C."/>
            <person name="Racz N."/>
            <person name="Riley R."/>
            <person name="Savchenko A."/>
            <person name="Shiryaev A."/>
            <person name="Soop K."/>
            <person name="Spirin V."/>
            <person name="Szebenyi C."/>
            <person name="Tomsovsky M."/>
            <person name="Tulloss R.E."/>
            <person name="Uehling J."/>
            <person name="Grigoriev I.V."/>
            <person name="Vagvolgyi C."/>
            <person name="Papp T."/>
            <person name="Martin F.M."/>
            <person name="Miettinen O."/>
            <person name="Hibbett D.S."/>
            <person name="Nagy L.G."/>
        </authorList>
    </citation>
    <scope>NUCLEOTIDE SEQUENCE [LARGE SCALE GENOMIC DNA]</scope>
    <source>
        <strain evidence="2 3">CBS 962.96</strain>
    </source>
</reference>
<protein>
    <submittedName>
        <fullName evidence="2">Uncharacterized protein</fullName>
    </submittedName>
</protein>
<feature type="compositionally biased region" description="Polar residues" evidence="1">
    <location>
        <begin position="33"/>
        <end position="68"/>
    </location>
</feature>
<proteinExistence type="predicted"/>
<accession>A0A4S8KN30</accession>
<evidence type="ECO:0000256" key="1">
    <source>
        <dbReference type="SAM" id="MobiDB-lite"/>
    </source>
</evidence>
<keyword evidence="3" id="KW-1185">Reference proteome</keyword>
<evidence type="ECO:0000313" key="2">
    <source>
        <dbReference type="EMBL" id="THU76911.1"/>
    </source>
</evidence>
<organism evidence="2 3">
    <name type="scientific">Dendrothele bispora (strain CBS 962.96)</name>
    <dbReference type="NCBI Taxonomy" id="1314807"/>
    <lineage>
        <taxon>Eukaryota</taxon>
        <taxon>Fungi</taxon>
        <taxon>Dikarya</taxon>
        <taxon>Basidiomycota</taxon>
        <taxon>Agaricomycotina</taxon>
        <taxon>Agaricomycetes</taxon>
        <taxon>Agaricomycetidae</taxon>
        <taxon>Agaricales</taxon>
        <taxon>Agaricales incertae sedis</taxon>
        <taxon>Dendrothele</taxon>
    </lineage>
</organism>
<evidence type="ECO:0000313" key="3">
    <source>
        <dbReference type="Proteomes" id="UP000297245"/>
    </source>
</evidence>